<gene>
    <name evidence="1" type="ORF">CSHISOI_05531</name>
</gene>
<dbReference type="Proteomes" id="UP000326340">
    <property type="component" value="Unassembled WGS sequence"/>
</dbReference>
<dbReference type="AlphaFoldDB" id="A0A5Q4BSH1"/>
<protein>
    <submittedName>
        <fullName evidence="1">Uncharacterized protein</fullName>
    </submittedName>
</protein>
<dbReference type="EMBL" id="PUHP01000444">
    <property type="protein sequence ID" value="TQN69985.1"/>
    <property type="molecule type" value="Genomic_DNA"/>
</dbReference>
<organism evidence="1 2">
    <name type="scientific">Colletotrichum shisoi</name>
    <dbReference type="NCBI Taxonomy" id="2078593"/>
    <lineage>
        <taxon>Eukaryota</taxon>
        <taxon>Fungi</taxon>
        <taxon>Dikarya</taxon>
        <taxon>Ascomycota</taxon>
        <taxon>Pezizomycotina</taxon>
        <taxon>Sordariomycetes</taxon>
        <taxon>Hypocreomycetidae</taxon>
        <taxon>Glomerellales</taxon>
        <taxon>Glomerellaceae</taxon>
        <taxon>Colletotrichum</taxon>
        <taxon>Colletotrichum destructivum species complex</taxon>
    </lineage>
</organism>
<comment type="caution">
    <text evidence="1">The sequence shown here is derived from an EMBL/GenBank/DDBJ whole genome shotgun (WGS) entry which is preliminary data.</text>
</comment>
<sequence>MTRIETEGCHLVSCSFACLCQANPRRCPARVCPWPWVAAAARRQMAQLPESNPTSCVPAGPDKYHCPAWRRVPGPLRLARAQRTFTTIFSGIA</sequence>
<accession>A0A5Q4BSH1</accession>
<proteinExistence type="predicted"/>
<evidence type="ECO:0000313" key="2">
    <source>
        <dbReference type="Proteomes" id="UP000326340"/>
    </source>
</evidence>
<name>A0A5Q4BSH1_9PEZI</name>
<keyword evidence="2" id="KW-1185">Reference proteome</keyword>
<reference evidence="1 2" key="1">
    <citation type="journal article" date="2019" name="Sci. Rep.">
        <title>Colletotrichum shisoi sp. nov., an anthracnose pathogen of Perilla frutescens in Japan: molecular phylogenetic, morphological and genomic evidence.</title>
        <authorList>
            <person name="Gan P."/>
            <person name="Tsushima A."/>
            <person name="Hiroyama R."/>
            <person name="Narusaka M."/>
            <person name="Takano Y."/>
            <person name="Narusaka Y."/>
            <person name="Kawaradani M."/>
            <person name="Damm U."/>
            <person name="Shirasu K."/>
        </authorList>
    </citation>
    <scope>NUCLEOTIDE SEQUENCE [LARGE SCALE GENOMIC DNA]</scope>
    <source>
        <strain evidence="1 2">PG-2018a</strain>
    </source>
</reference>
<evidence type="ECO:0000313" key="1">
    <source>
        <dbReference type="EMBL" id="TQN69985.1"/>
    </source>
</evidence>